<reference evidence="2" key="1">
    <citation type="submission" date="2021-02" db="EMBL/GenBank/DDBJ databases">
        <authorList>
            <person name="Nowell W R."/>
        </authorList>
    </citation>
    <scope>NUCLEOTIDE SEQUENCE</scope>
</reference>
<dbReference type="AlphaFoldDB" id="A0A8S2ERX5"/>
<dbReference type="EMBL" id="CAJNOK010015210">
    <property type="protein sequence ID" value="CAF1220876.1"/>
    <property type="molecule type" value="Genomic_DNA"/>
</dbReference>
<sequence>MHEVGKPAIDPGGVHAYFFTIQGSRFQRRAFEERLKSHENQSFLAKQRTIPSTRKQQNPDTLSPQTSSATNGSNRSTATTSGSKR</sequence>
<dbReference type="EMBL" id="CAJOBA010036747">
    <property type="protein sequence ID" value="CAF4028938.1"/>
    <property type="molecule type" value="Genomic_DNA"/>
</dbReference>
<organism evidence="2 4">
    <name type="scientific">Didymodactylos carnosus</name>
    <dbReference type="NCBI Taxonomy" id="1234261"/>
    <lineage>
        <taxon>Eukaryota</taxon>
        <taxon>Metazoa</taxon>
        <taxon>Spiralia</taxon>
        <taxon>Gnathifera</taxon>
        <taxon>Rotifera</taxon>
        <taxon>Eurotatoria</taxon>
        <taxon>Bdelloidea</taxon>
        <taxon>Philodinida</taxon>
        <taxon>Philodinidae</taxon>
        <taxon>Didymodactylos</taxon>
    </lineage>
</organism>
<protein>
    <submittedName>
        <fullName evidence="2">Uncharacterized protein</fullName>
    </submittedName>
</protein>
<evidence type="ECO:0000256" key="1">
    <source>
        <dbReference type="SAM" id="MobiDB-lite"/>
    </source>
</evidence>
<evidence type="ECO:0000313" key="2">
    <source>
        <dbReference type="EMBL" id="CAF1220876.1"/>
    </source>
</evidence>
<accession>A0A8S2ERX5</accession>
<dbReference type="Proteomes" id="UP000677228">
    <property type="component" value="Unassembled WGS sequence"/>
</dbReference>
<feature type="region of interest" description="Disordered" evidence="1">
    <location>
        <begin position="37"/>
        <end position="85"/>
    </location>
</feature>
<feature type="compositionally biased region" description="Polar residues" evidence="1">
    <location>
        <begin position="40"/>
        <end position="85"/>
    </location>
</feature>
<name>A0A8S2ERX5_9BILA</name>
<evidence type="ECO:0000313" key="3">
    <source>
        <dbReference type="EMBL" id="CAF4028938.1"/>
    </source>
</evidence>
<gene>
    <name evidence="2" type="ORF">OVA965_LOCUS24912</name>
    <name evidence="3" type="ORF">TMI583_LOCUS25634</name>
</gene>
<dbReference type="Proteomes" id="UP000682733">
    <property type="component" value="Unassembled WGS sequence"/>
</dbReference>
<evidence type="ECO:0000313" key="4">
    <source>
        <dbReference type="Proteomes" id="UP000677228"/>
    </source>
</evidence>
<comment type="caution">
    <text evidence="2">The sequence shown here is derived from an EMBL/GenBank/DDBJ whole genome shotgun (WGS) entry which is preliminary data.</text>
</comment>
<proteinExistence type="predicted"/>